<organism evidence="1 2">
    <name type="scientific">Glossina pallidipes</name>
    <name type="common">Tsetse fly</name>
    <dbReference type="NCBI Taxonomy" id="7398"/>
    <lineage>
        <taxon>Eukaryota</taxon>
        <taxon>Metazoa</taxon>
        <taxon>Ecdysozoa</taxon>
        <taxon>Arthropoda</taxon>
        <taxon>Hexapoda</taxon>
        <taxon>Insecta</taxon>
        <taxon>Pterygota</taxon>
        <taxon>Neoptera</taxon>
        <taxon>Endopterygota</taxon>
        <taxon>Diptera</taxon>
        <taxon>Brachycera</taxon>
        <taxon>Muscomorpha</taxon>
        <taxon>Hippoboscoidea</taxon>
        <taxon>Glossinidae</taxon>
        <taxon>Glossina</taxon>
    </lineage>
</organism>
<dbReference type="VEuPathDB" id="VectorBase:GPAI015597"/>
<keyword evidence="2" id="KW-1185">Reference proteome</keyword>
<reference evidence="2" key="1">
    <citation type="submission" date="2014-03" db="EMBL/GenBank/DDBJ databases">
        <authorList>
            <person name="Aksoy S."/>
            <person name="Warren W."/>
            <person name="Wilson R.K."/>
        </authorList>
    </citation>
    <scope>NUCLEOTIDE SEQUENCE [LARGE SCALE GENOMIC DNA]</scope>
    <source>
        <strain evidence="2">IAEA</strain>
    </source>
</reference>
<evidence type="ECO:0000313" key="1">
    <source>
        <dbReference type="EnsemblMetazoa" id="GPAI015597-PA"/>
    </source>
</evidence>
<dbReference type="Proteomes" id="UP000092445">
    <property type="component" value="Unassembled WGS sequence"/>
</dbReference>
<reference evidence="1" key="2">
    <citation type="submission" date="2020-05" db="UniProtKB">
        <authorList>
            <consortium name="EnsemblMetazoa"/>
        </authorList>
    </citation>
    <scope>IDENTIFICATION</scope>
    <source>
        <strain evidence="1">IAEA</strain>
    </source>
</reference>
<proteinExistence type="predicted"/>
<protein>
    <submittedName>
        <fullName evidence="1">Uncharacterized protein</fullName>
    </submittedName>
</protein>
<evidence type="ECO:0000313" key="2">
    <source>
        <dbReference type="Proteomes" id="UP000092445"/>
    </source>
</evidence>
<name>A0A1A9ZIF6_GLOPL</name>
<dbReference type="AlphaFoldDB" id="A0A1A9ZIF6"/>
<dbReference type="EnsemblMetazoa" id="GPAI015597-RA">
    <property type="protein sequence ID" value="GPAI015597-PA"/>
    <property type="gene ID" value="GPAI015597"/>
</dbReference>
<accession>A0A1A9ZIF6</accession>
<sequence>MAVHILFVNNVCDVITGCTHHYTVMQNLCVKSLRRYGYDESKLLAFTYVLREQAAKNGEEYRAPPPRVRGQSTYLTRKDVLKTSAMLSSMQLISKLNILQDAAMGSLPGTRSLKPIFGQFPH</sequence>